<dbReference type="PANTHER" id="PTHR11432:SF3">
    <property type="entry name" value="NADH-UBIQUINONE OXIDOREDUCTASE CHAIN 1"/>
    <property type="match status" value="1"/>
</dbReference>
<dbReference type="GeneID" id="8774284"/>
<dbReference type="PROSITE" id="PS00667">
    <property type="entry name" value="COMPLEX1_ND1_1"/>
    <property type="match status" value="1"/>
</dbReference>
<keyword evidence="7 10" id="KW-0830">Ubiquinone</keyword>
<dbReference type="AlphaFoldDB" id="D3J836"/>
<evidence type="ECO:0000256" key="5">
    <source>
        <dbReference type="ARBA" id="ARBA00022692"/>
    </source>
</evidence>
<evidence type="ECO:0000256" key="4">
    <source>
        <dbReference type="ARBA" id="ARBA00022448"/>
    </source>
</evidence>
<feature type="transmembrane region" description="Helical" evidence="11">
    <location>
        <begin position="212"/>
        <end position="232"/>
    </location>
</feature>
<keyword evidence="5 9" id="KW-0812">Transmembrane</keyword>
<evidence type="ECO:0000256" key="1">
    <source>
        <dbReference type="ARBA" id="ARBA00004141"/>
    </source>
</evidence>
<evidence type="ECO:0000256" key="10">
    <source>
        <dbReference type="RuleBase" id="RU000473"/>
    </source>
</evidence>
<evidence type="ECO:0000256" key="9">
    <source>
        <dbReference type="RuleBase" id="RU000471"/>
    </source>
</evidence>
<comment type="similarity">
    <text evidence="2 9">Belongs to the complex I subunit 1 family.</text>
</comment>
<feature type="transmembrane region" description="Helical" evidence="11">
    <location>
        <begin position="278"/>
        <end position="304"/>
    </location>
</feature>
<reference evidence="12" key="1">
    <citation type="journal article" date="2010" name="Nucleic Acids Res.">
        <title>An integrated pipeline for next-generation sequencing and annotation of mitochondrial genomes.</title>
        <authorList>
            <person name="Jex A.R."/>
            <person name="Hall R.S."/>
            <person name="Littlewood D.T."/>
            <person name="Gasser R.B."/>
        </authorList>
    </citation>
    <scope>NUCLEOTIDE SEQUENCE</scope>
</reference>
<sequence length="307" mass="35971">MVVLVLVFVLQSIAFITLYERHLLGGVIYWVWASFIGYERHLLGSSQIRLGPNKVSFMGLLQALLDGLKLLKKEQILPIYSSELIFLLVPGVSFLVMILEWFLLPFFFDFLSFEYSLLFFLCLLGFVVYSLMISGFISKSKYGMIGALRASSQSVSYEIIFSIFLLSVMMYLGVFVFVKGFLILMIFMWLPFLIMIVAELNRAPFDFSEGESELVSGYNVEFGSVSFVLLFLSEYGSLIFFCLLLSVFFFDFSLLMVFLIFSLLIFLRSSYPRYRYDLLMSMFWFKFLPISLVYFFFFIFWLYFNYF</sequence>
<dbReference type="GO" id="GO:0005743">
    <property type="term" value="C:mitochondrial inner membrane"/>
    <property type="evidence" value="ECO:0007669"/>
    <property type="project" value="UniProtKB-SubCell"/>
</dbReference>
<evidence type="ECO:0000313" key="12">
    <source>
        <dbReference type="EMBL" id="ACX85135.1"/>
    </source>
</evidence>
<dbReference type="Pfam" id="PF00146">
    <property type="entry name" value="NADHdh"/>
    <property type="match status" value="1"/>
</dbReference>
<dbReference type="PANTHER" id="PTHR11432">
    <property type="entry name" value="NADH DEHYDROGENASE SUBUNIT 1"/>
    <property type="match status" value="1"/>
</dbReference>
<evidence type="ECO:0000256" key="11">
    <source>
        <dbReference type="SAM" id="Phobius"/>
    </source>
</evidence>
<feature type="transmembrane region" description="Helical" evidence="11">
    <location>
        <begin position="84"/>
        <end position="103"/>
    </location>
</feature>
<name>D3J836_METPU</name>
<dbReference type="CTD" id="4535"/>
<comment type="catalytic activity">
    <reaction evidence="10">
        <text>a ubiquinone + NADH + 5 H(+)(in) = a ubiquinol + NAD(+) + 4 H(+)(out)</text>
        <dbReference type="Rhea" id="RHEA:29091"/>
        <dbReference type="Rhea" id="RHEA-COMP:9565"/>
        <dbReference type="Rhea" id="RHEA-COMP:9566"/>
        <dbReference type="ChEBI" id="CHEBI:15378"/>
        <dbReference type="ChEBI" id="CHEBI:16389"/>
        <dbReference type="ChEBI" id="CHEBI:17976"/>
        <dbReference type="ChEBI" id="CHEBI:57540"/>
        <dbReference type="ChEBI" id="CHEBI:57945"/>
        <dbReference type="EC" id="7.1.1.2"/>
    </reaction>
</comment>
<dbReference type="InterPro" id="IPR001694">
    <property type="entry name" value="NADH_UbQ_OxRdtase_su1/FPO"/>
</dbReference>
<keyword evidence="9" id="KW-0520">NAD</keyword>
<dbReference type="EMBL" id="GQ888714">
    <property type="protein sequence ID" value="ACX85135.1"/>
    <property type="molecule type" value="Genomic_DNA"/>
</dbReference>
<keyword evidence="4" id="KW-0813">Transport</keyword>
<dbReference type="InterPro" id="IPR018086">
    <property type="entry name" value="NADH_UbQ_OxRdtase_su1_CS"/>
</dbReference>
<keyword evidence="10 12" id="KW-0496">Mitochondrion</keyword>
<feature type="transmembrane region" description="Helical" evidence="11">
    <location>
        <begin position="181"/>
        <end position="200"/>
    </location>
</feature>
<dbReference type="GO" id="GO:0009060">
    <property type="term" value="P:aerobic respiration"/>
    <property type="evidence" value="ECO:0007669"/>
    <property type="project" value="TreeGrafter"/>
</dbReference>
<comment type="subcellular location">
    <subcellularLocation>
        <location evidence="1">Membrane</location>
        <topology evidence="1">Multi-pass membrane protein</topology>
    </subcellularLocation>
    <subcellularLocation>
        <location evidence="9">Mitochondrion inner membrane</location>
        <topology evidence="9">Multi-pass membrane protein</topology>
    </subcellularLocation>
</comment>
<protein>
    <recommendedName>
        <fullName evidence="3 10">NADH-ubiquinone oxidoreductase chain 1</fullName>
        <ecNumber evidence="10">7.1.1.2</ecNumber>
    </recommendedName>
</protein>
<proteinExistence type="inferred from homology"/>
<feature type="transmembrane region" description="Helical" evidence="11">
    <location>
        <begin position="238"/>
        <end position="266"/>
    </location>
</feature>
<dbReference type="RefSeq" id="YP_003433809.1">
    <property type="nucleotide sequence ID" value="NC_013813.1"/>
</dbReference>
<feature type="transmembrane region" description="Helical" evidence="11">
    <location>
        <begin position="115"/>
        <end position="137"/>
    </location>
</feature>
<dbReference type="GO" id="GO:0003954">
    <property type="term" value="F:NADH dehydrogenase activity"/>
    <property type="evidence" value="ECO:0007669"/>
    <property type="project" value="TreeGrafter"/>
</dbReference>
<accession>D3J836</accession>
<gene>
    <name evidence="12" type="primary">ND1</name>
</gene>
<dbReference type="GO" id="GO:0008137">
    <property type="term" value="F:NADH dehydrogenase (ubiquinone) activity"/>
    <property type="evidence" value="ECO:0007669"/>
    <property type="project" value="UniProtKB-EC"/>
</dbReference>
<evidence type="ECO:0000256" key="2">
    <source>
        <dbReference type="ARBA" id="ARBA00010535"/>
    </source>
</evidence>
<keyword evidence="6 11" id="KW-1133">Transmembrane helix</keyword>
<dbReference type="EC" id="7.1.1.2" evidence="10"/>
<geneLocation type="mitochondrion" evidence="12"/>
<dbReference type="PROSITE" id="PS00668">
    <property type="entry name" value="COMPLEX1_ND1_2"/>
    <property type="match status" value="1"/>
</dbReference>
<feature type="transmembrane region" description="Helical" evidence="11">
    <location>
        <begin position="157"/>
        <end position="175"/>
    </location>
</feature>
<evidence type="ECO:0000256" key="7">
    <source>
        <dbReference type="ARBA" id="ARBA00023075"/>
    </source>
</evidence>
<keyword evidence="8 11" id="KW-0472">Membrane</keyword>
<organism evidence="12">
    <name type="scientific">Metastrongylus pudendotectus</name>
    <name type="common">Pig lungworm</name>
    <dbReference type="NCBI Taxonomy" id="55275"/>
    <lineage>
        <taxon>Eukaryota</taxon>
        <taxon>Metazoa</taxon>
        <taxon>Ecdysozoa</taxon>
        <taxon>Nematoda</taxon>
        <taxon>Chromadorea</taxon>
        <taxon>Rhabditida</taxon>
        <taxon>Rhabditina</taxon>
        <taxon>Rhabditomorpha</taxon>
        <taxon>Strongyloidea</taxon>
        <taxon>Metastrongylidae</taxon>
        <taxon>Metastrongylus</taxon>
    </lineage>
</organism>
<evidence type="ECO:0000256" key="6">
    <source>
        <dbReference type="ARBA" id="ARBA00022989"/>
    </source>
</evidence>
<evidence type="ECO:0000256" key="8">
    <source>
        <dbReference type="ARBA" id="ARBA00023136"/>
    </source>
</evidence>
<evidence type="ECO:0000256" key="3">
    <source>
        <dbReference type="ARBA" id="ARBA00021009"/>
    </source>
</evidence>